<dbReference type="AlphaFoldDB" id="A0A564YF45"/>
<evidence type="ECO:0000259" key="4">
    <source>
        <dbReference type="PROSITE" id="PS50002"/>
    </source>
</evidence>
<feature type="region of interest" description="Disordered" evidence="3">
    <location>
        <begin position="1"/>
        <end position="44"/>
    </location>
</feature>
<dbReference type="InterPro" id="IPR001452">
    <property type="entry name" value="SH3_domain"/>
</dbReference>
<dbReference type="PROSITE" id="PS50002">
    <property type="entry name" value="SH3"/>
    <property type="match status" value="1"/>
</dbReference>
<reference evidence="5 6" key="1">
    <citation type="submission" date="2019-07" db="EMBL/GenBank/DDBJ databases">
        <authorList>
            <person name="Jastrzebski P J."/>
            <person name="Paukszto L."/>
            <person name="Jastrzebski P J."/>
        </authorList>
    </citation>
    <scope>NUCLEOTIDE SEQUENCE [LARGE SCALE GENOMIC DNA]</scope>
    <source>
        <strain evidence="5 6">WMS-il1</strain>
    </source>
</reference>
<dbReference type="InterPro" id="IPR036028">
    <property type="entry name" value="SH3-like_dom_sf"/>
</dbReference>
<evidence type="ECO:0000256" key="2">
    <source>
        <dbReference type="PROSITE-ProRule" id="PRU00192"/>
    </source>
</evidence>
<proteinExistence type="predicted"/>
<protein>
    <recommendedName>
        <fullName evidence="4">SH3 domain-containing protein</fullName>
    </recommendedName>
</protein>
<accession>A0A564YF45</accession>
<sequence length="309" mass="34842">MTKSLKNLRDRFHRPKRSKPSPVEPTGLNPEHETTNQPSPTPPRTKVIRFPYAIVIADFVPQKVDELPAKEYDLLALLHQMDENWYLACTLDKQKVGYIPRKYLKVQIDIGPISVPSLSPQLPQRGEFPNKHESAETIGQSTFIPYNPSSEFVPRPPPRTPKESPRKKKLREHEDLFFLVAETVEPISEYAIGAKEGDIMLCLDENVIPGLPFPKRWIYCGNLSGRKGAFPGIFAKILCSSSEIDELLQRAPHAIATKTIRRNLDGYVEIDEGEALYIERLYDNAVFGRTASGQVGKLDLDDCSVIVPP</sequence>
<dbReference type="SUPFAM" id="SSF50044">
    <property type="entry name" value="SH3-domain"/>
    <property type="match status" value="1"/>
</dbReference>
<gene>
    <name evidence="5" type="ORF">WMSIL1_LOCUS5699</name>
</gene>
<dbReference type="SMART" id="SM00326">
    <property type="entry name" value="SH3"/>
    <property type="match status" value="1"/>
</dbReference>
<dbReference type="Gene3D" id="2.30.30.40">
    <property type="entry name" value="SH3 Domains"/>
    <property type="match status" value="1"/>
</dbReference>
<dbReference type="CDD" id="cd00174">
    <property type="entry name" value="SH3"/>
    <property type="match status" value="1"/>
</dbReference>
<dbReference type="Pfam" id="PF07653">
    <property type="entry name" value="SH3_2"/>
    <property type="match status" value="1"/>
</dbReference>
<dbReference type="Proteomes" id="UP000321570">
    <property type="component" value="Unassembled WGS sequence"/>
</dbReference>
<evidence type="ECO:0000256" key="3">
    <source>
        <dbReference type="SAM" id="MobiDB-lite"/>
    </source>
</evidence>
<feature type="domain" description="SH3" evidence="4">
    <location>
        <begin position="48"/>
        <end position="109"/>
    </location>
</feature>
<keyword evidence="1 2" id="KW-0728">SH3 domain</keyword>
<organism evidence="5 6">
    <name type="scientific">Hymenolepis diminuta</name>
    <name type="common">Rat tapeworm</name>
    <dbReference type="NCBI Taxonomy" id="6216"/>
    <lineage>
        <taxon>Eukaryota</taxon>
        <taxon>Metazoa</taxon>
        <taxon>Spiralia</taxon>
        <taxon>Lophotrochozoa</taxon>
        <taxon>Platyhelminthes</taxon>
        <taxon>Cestoda</taxon>
        <taxon>Eucestoda</taxon>
        <taxon>Cyclophyllidea</taxon>
        <taxon>Hymenolepididae</taxon>
        <taxon>Hymenolepis</taxon>
    </lineage>
</organism>
<keyword evidence="6" id="KW-1185">Reference proteome</keyword>
<evidence type="ECO:0000256" key="1">
    <source>
        <dbReference type="ARBA" id="ARBA00022443"/>
    </source>
</evidence>
<evidence type="ECO:0000313" key="6">
    <source>
        <dbReference type="Proteomes" id="UP000321570"/>
    </source>
</evidence>
<feature type="region of interest" description="Disordered" evidence="3">
    <location>
        <begin position="147"/>
        <end position="168"/>
    </location>
</feature>
<dbReference type="EMBL" id="CABIJS010000188">
    <property type="protein sequence ID" value="VUZ45826.1"/>
    <property type="molecule type" value="Genomic_DNA"/>
</dbReference>
<evidence type="ECO:0000313" key="5">
    <source>
        <dbReference type="EMBL" id="VUZ45826.1"/>
    </source>
</evidence>
<name>A0A564YF45_HYMDI</name>